<name>A0AAI8W122_9PEZI</name>
<evidence type="ECO:0000313" key="2">
    <source>
        <dbReference type="EMBL" id="CAJ2514265.1"/>
    </source>
</evidence>
<organism evidence="2 3">
    <name type="scientific">Anthostomella pinea</name>
    <dbReference type="NCBI Taxonomy" id="933095"/>
    <lineage>
        <taxon>Eukaryota</taxon>
        <taxon>Fungi</taxon>
        <taxon>Dikarya</taxon>
        <taxon>Ascomycota</taxon>
        <taxon>Pezizomycotina</taxon>
        <taxon>Sordariomycetes</taxon>
        <taxon>Xylariomycetidae</taxon>
        <taxon>Xylariales</taxon>
        <taxon>Xylariaceae</taxon>
        <taxon>Anthostomella</taxon>
    </lineage>
</organism>
<gene>
    <name evidence="2" type="ORF">KHLLAP_LOCUS14733</name>
</gene>
<feature type="transmembrane region" description="Helical" evidence="1">
    <location>
        <begin position="273"/>
        <end position="293"/>
    </location>
</feature>
<keyword evidence="1" id="KW-0812">Transmembrane</keyword>
<dbReference type="Proteomes" id="UP001295740">
    <property type="component" value="Unassembled WGS sequence"/>
</dbReference>
<proteinExistence type="predicted"/>
<feature type="transmembrane region" description="Helical" evidence="1">
    <location>
        <begin position="243"/>
        <end position="267"/>
    </location>
</feature>
<feature type="transmembrane region" description="Helical" evidence="1">
    <location>
        <begin position="212"/>
        <end position="231"/>
    </location>
</feature>
<reference evidence="2" key="1">
    <citation type="submission" date="2023-10" db="EMBL/GenBank/DDBJ databases">
        <authorList>
            <person name="Hackl T."/>
        </authorList>
    </citation>
    <scope>NUCLEOTIDE SEQUENCE</scope>
</reference>
<accession>A0AAI8W122</accession>
<sequence length="317" mass="34414">MSIYCSSVSQDSSARLQALLAQQQVTANDDIRVADDITTSITPAYQYQEENAGFYQYVLFLGIGAHLAGVSIHHYSGNSLDLLHDNKSGYHGSTYESVASAFEDPGTILAANDGHTISSMSVPGGPGLDTTLRQIQLTSGTHQGSTTEDPDPTSGVLLLCIKNQFHQRMLVRLLILILGHLLGVAITLSVAVTPARPLNALPSIGDDSSPIMFGQLAASFISPLLFTIISTAEAPASLRTRMLSFHFDLLVLGVLISMVSLILHVRWPGEYRAADITTIVSVMLTVLGGWQFLEKSWKEVDEKGRRTSDVELRTWEE</sequence>
<evidence type="ECO:0000256" key="1">
    <source>
        <dbReference type="SAM" id="Phobius"/>
    </source>
</evidence>
<protein>
    <submittedName>
        <fullName evidence="2">Uu.00g023840.m01.CDS01</fullName>
    </submittedName>
</protein>
<evidence type="ECO:0000313" key="3">
    <source>
        <dbReference type="Proteomes" id="UP001295740"/>
    </source>
</evidence>
<feature type="transmembrane region" description="Helical" evidence="1">
    <location>
        <begin position="170"/>
        <end position="192"/>
    </location>
</feature>
<keyword evidence="1" id="KW-0472">Membrane</keyword>
<keyword evidence="3" id="KW-1185">Reference proteome</keyword>
<dbReference type="AlphaFoldDB" id="A0AAI8W122"/>
<dbReference type="EMBL" id="CAUWAG010000020">
    <property type="protein sequence ID" value="CAJ2514265.1"/>
    <property type="molecule type" value="Genomic_DNA"/>
</dbReference>
<keyword evidence="1" id="KW-1133">Transmembrane helix</keyword>
<comment type="caution">
    <text evidence="2">The sequence shown here is derived from an EMBL/GenBank/DDBJ whole genome shotgun (WGS) entry which is preliminary data.</text>
</comment>